<dbReference type="AlphaFoldDB" id="A0A5B7D300"/>
<accession>A0A5B7D300</accession>
<sequence>MRFSREVVFYRLKIRSKTVNVAEVNVEKVEGGVKAFGVVIKRGIQPRDIFGPLPRRGLRDIDWSSHFSFEFLFSSVGLKHHAPVAIHYAFSYWDVNYTYK</sequence>
<proteinExistence type="predicted"/>
<protein>
    <submittedName>
        <fullName evidence="1">Uncharacterized protein</fullName>
    </submittedName>
</protein>
<comment type="caution">
    <text evidence="1">The sequence shown here is derived from an EMBL/GenBank/DDBJ whole genome shotgun (WGS) entry which is preliminary data.</text>
</comment>
<gene>
    <name evidence="1" type="ORF">E2C01_008091</name>
</gene>
<dbReference type="EMBL" id="VSRR010000416">
    <property type="protein sequence ID" value="MPC15304.1"/>
    <property type="molecule type" value="Genomic_DNA"/>
</dbReference>
<keyword evidence="2" id="KW-1185">Reference proteome</keyword>
<evidence type="ECO:0000313" key="1">
    <source>
        <dbReference type="EMBL" id="MPC15304.1"/>
    </source>
</evidence>
<name>A0A5B7D300_PORTR</name>
<dbReference type="Proteomes" id="UP000324222">
    <property type="component" value="Unassembled WGS sequence"/>
</dbReference>
<organism evidence="1 2">
    <name type="scientific">Portunus trituberculatus</name>
    <name type="common">Swimming crab</name>
    <name type="synonym">Neptunus trituberculatus</name>
    <dbReference type="NCBI Taxonomy" id="210409"/>
    <lineage>
        <taxon>Eukaryota</taxon>
        <taxon>Metazoa</taxon>
        <taxon>Ecdysozoa</taxon>
        <taxon>Arthropoda</taxon>
        <taxon>Crustacea</taxon>
        <taxon>Multicrustacea</taxon>
        <taxon>Malacostraca</taxon>
        <taxon>Eumalacostraca</taxon>
        <taxon>Eucarida</taxon>
        <taxon>Decapoda</taxon>
        <taxon>Pleocyemata</taxon>
        <taxon>Brachyura</taxon>
        <taxon>Eubrachyura</taxon>
        <taxon>Portunoidea</taxon>
        <taxon>Portunidae</taxon>
        <taxon>Portuninae</taxon>
        <taxon>Portunus</taxon>
    </lineage>
</organism>
<evidence type="ECO:0000313" key="2">
    <source>
        <dbReference type="Proteomes" id="UP000324222"/>
    </source>
</evidence>
<reference evidence="1 2" key="1">
    <citation type="submission" date="2019-05" db="EMBL/GenBank/DDBJ databases">
        <title>Another draft genome of Portunus trituberculatus and its Hox gene families provides insights of decapod evolution.</title>
        <authorList>
            <person name="Jeong J.-H."/>
            <person name="Song I."/>
            <person name="Kim S."/>
            <person name="Choi T."/>
            <person name="Kim D."/>
            <person name="Ryu S."/>
            <person name="Kim W."/>
        </authorList>
    </citation>
    <scope>NUCLEOTIDE SEQUENCE [LARGE SCALE GENOMIC DNA]</scope>
    <source>
        <tissue evidence="1">Muscle</tissue>
    </source>
</reference>